<accession>A0A373FS18</accession>
<protein>
    <recommendedName>
        <fullName evidence="1">Tip attachment protein J domain-containing protein</fullName>
    </recommendedName>
</protein>
<comment type="caution">
    <text evidence="2">The sequence shown here is derived from an EMBL/GenBank/DDBJ whole genome shotgun (WGS) entry which is preliminary data.</text>
</comment>
<dbReference type="Proteomes" id="UP000261948">
    <property type="component" value="Unassembled WGS sequence"/>
</dbReference>
<evidence type="ECO:0000313" key="3">
    <source>
        <dbReference type="Proteomes" id="UP000261948"/>
    </source>
</evidence>
<proteinExistence type="predicted"/>
<feature type="domain" description="Tip attachment protein J" evidence="1">
    <location>
        <begin position="356"/>
        <end position="506"/>
    </location>
</feature>
<gene>
    <name evidence="2" type="ORF">DZC30_00725</name>
</gene>
<keyword evidence="3" id="KW-1185">Reference proteome</keyword>
<dbReference type="OrthoDB" id="8641246at2"/>
<evidence type="ECO:0000313" key="2">
    <source>
        <dbReference type="EMBL" id="RGE46963.1"/>
    </source>
</evidence>
<dbReference type="EMBL" id="QURR01000001">
    <property type="protein sequence ID" value="RGE46963.1"/>
    <property type="molecule type" value="Genomic_DNA"/>
</dbReference>
<dbReference type="InterPro" id="IPR032876">
    <property type="entry name" value="J_dom"/>
</dbReference>
<evidence type="ECO:0000259" key="1">
    <source>
        <dbReference type="Pfam" id="PF13550"/>
    </source>
</evidence>
<dbReference type="Pfam" id="PF13550">
    <property type="entry name" value="Phage-tail_3"/>
    <property type="match status" value="1"/>
</dbReference>
<name>A0A373FS18_COMTE</name>
<organism evidence="2 3">
    <name type="scientific">Comamonas testosteroni</name>
    <name type="common">Pseudomonas testosteroni</name>
    <dbReference type="NCBI Taxonomy" id="285"/>
    <lineage>
        <taxon>Bacteria</taxon>
        <taxon>Pseudomonadati</taxon>
        <taxon>Pseudomonadota</taxon>
        <taxon>Betaproteobacteria</taxon>
        <taxon>Burkholderiales</taxon>
        <taxon>Comamonadaceae</taxon>
        <taxon>Comamonas</taxon>
    </lineage>
</organism>
<dbReference type="AlphaFoldDB" id="A0A373FS18"/>
<sequence>MAWNPMGTPLPVLVRYGYTIIYNTERATSVFNLGFGDLAITDERVGANSVSQFNAIEMHSSQVPPGQADRTVLRGYTSAGWPSDIYPGNVQTVDGGALEQSANVANGGWIERQGSQAGRFVQLDISGRLLRQTGGGFGNLTCQVAAEYQLPGSGVWQPMPFSPMTLSNGSTRPLRETYSAMLPQAAAKFRVRRVTPEYTDASNVAEIEWTRLKIFRDTDALYPAQLRRGMMVKATGQLNGRIDRYSALLRHKCWVWNSSAPWDGSMPAVGAGAWQWTFSTNPAWLFLYFSRGGFLNPTAAPAHLGQAGWLDEPSASNGERLFGAGLPNARIDYGTLVAWGQYCAAAQLTCRMLLSSARSAGTVLDDIAAAGRARKTWAPGKLSVWWERDGQPWVAAFGASNIIAGTFKIAYITDDTVDEFGLSYSQADNDYEADTVYAKVPGVTLPVNQQVSQATYSMPKAQAQRLVNLLAASKYYHRRTITWESSIMGLTVATGDIIQLGHDLTRWAFSGRLVGLGLTGTRVAWVDLSAEVELPDGNDFYLMVTPPGGDPFSVRCAKPVGRTRRLTLVGNWPASAAPGWLDAGTQNPQASEAWEDTAPEDWTFLGGPQQTPGKRVRIISMEPSSSRRVRMTARDEYEQYYPLEWGLGVVPEVASGERRVARAFNLSAAPLPDGGTRLAWELEAAHGADVRVSVNGGPSQQVPVAGHITVLGRELLLPPYPAGTRLAVSLLPVTAGAPVGVEGDQMEISL</sequence>
<reference evidence="2 3" key="1">
    <citation type="submission" date="2018-08" db="EMBL/GenBank/DDBJ databases">
        <title>Comamonas testosteroni strain SWCO2.</title>
        <authorList>
            <person name="Jiang N."/>
            <person name="Zhang X.Z."/>
        </authorList>
    </citation>
    <scope>NUCLEOTIDE SEQUENCE [LARGE SCALE GENOMIC DNA]</scope>
    <source>
        <strain evidence="2 3">SWCO2</strain>
    </source>
</reference>